<accession>A0ABQ4PV50</accession>
<dbReference type="RefSeq" id="WP_284359167.1">
    <property type="nucleotide sequence ID" value="NZ_BPFZ01000003.1"/>
</dbReference>
<organism evidence="8 9">
    <name type="scientific">Candidatus Phycosocius spiralis</name>
    <dbReference type="NCBI Taxonomy" id="2815099"/>
    <lineage>
        <taxon>Bacteria</taxon>
        <taxon>Pseudomonadati</taxon>
        <taxon>Pseudomonadota</taxon>
        <taxon>Alphaproteobacteria</taxon>
        <taxon>Caulobacterales</taxon>
        <taxon>Caulobacterales incertae sedis</taxon>
        <taxon>Candidatus Phycosocius</taxon>
    </lineage>
</organism>
<reference evidence="8" key="2">
    <citation type="journal article" date="2023" name="ISME Commun">
        <title>Characterization of a bloom-associated alphaproteobacterial lineage, 'Candidatus Phycosocius': insights into freshwater algal-bacterial interactions.</title>
        <authorList>
            <person name="Tanabe Y."/>
            <person name="Yamaguchi H."/>
            <person name="Yoshida M."/>
            <person name="Kai A."/>
            <person name="Okazaki Y."/>
        </authorList>
    </citation>
    <scope>NUCLEOTIDE SEQUENCE</scope>
    <source>
        <strain evidence="8">BOTRYCO-1</strain>
    </source>
</reference>
<evidence type="ECO:0000256" key="7">
    <source>
        <dbReference type="SAM" id="Phobius"/>
    </source>
</evidence>
<gene>
    <name evidence="8" type="ORF">PsB1_0742</name>
</gene>
<feature type="transmembrane region" description="Helical" evidence="7">
    <location>
        <begin position="374"/>
        <end position="397"/>
    </location>
</feature>
<sequence>MSENPSLHDFIRESLWIGMLGFGGPAGQIALMHRRFVETRKWVSEETYMHALSYCMLLPGPEAQQLATYIGWRLYGVRGGLIGGLLFIVPGAALMLGLSLIYVHSTQLALFQPVLQAIRAAVLVLVCVAVYRLAHKAIKDYAGWIISAAAFSALFFFQIPFPWVILVALLIGWFRAPSLPTPGVVASAGRLRGRAWQDGAIWLSVWLVPLMGVAMAQMALLTQIGLAFSGLSMVTFGGAYASTVWLNQYGVETAGWLTSQNMIDGLGLVQTIPGPLVLINQFVGFMAGWREGGIGLAFAAAFMASWCTFAPSFLWIFVGAPYAEQLRSHAKVGGALSGVSAGVVGVMANLALWFGEQTLFTSQIKYKTFADTTFTLPDWATINPIMLVLVPLAIWCLQVAKLGPALTLMVTVLTSIALAVVHWR</sequence>
<dbReference type="InterPro" id="IPR003370">
    <property type="entry name" value="Chromate_transpt"/>
</dbReference>
<evidence type="ECO:0000256" key="5">
    <source>
        <dbReference type="ARBA" id="ARBA00022989"/>
    </source>
</evidence>
<evidence type="ECO:0000313" key="9">
    <source>
        <dbReference type="Proteomes" id="UP001161064"/>
    </source>
</evidence>
<dbReference type="NCBIfam" id="TIGR00937">
    <property type="entry name" value="2A51"/>
    <property type="match status" value="1"/>
</dbReference>
<feature type="transmembrane region" description="Helical" evidence="7">
    <location>
        <begin position="226"/>
        <end position="246"/>
    </location>
</feature>
<feature type="transmembrane region" description="Helical" evidence="7">
    <location>
        <begin position="266"/>
        <end position="288"/>
    </location>
</feature>
<evidence type="ECO:0000256" key="2">
    <source>
        <dbReference type="ARBA" id="ARBA00005262"/>
    </source>
</evidence>
<feature type="transmembrane region" description="Helical" evidence="7">
    <location>
        <begin position="15"/>
        <end position="32"/>
    </location>
</feature>
<dbReference type="PANTHER" id="PTHR33567:SF3">
    <property type="entry name" value="CHROMATE ION TRANSPORTER (EUROFUNG)"/>
    <property type="match status" value="1"/>
</dbReference>
<feature type="transmembrane region" description="Helical" evidence="7">
    <location>
        <begin position="81"/>
        <end position="102"/>
    </location>
</feature>
<feature type="transmembrane region" description="Helical" evidence="7">
    <location>
        <begin position="114"/>
        <end position="134"/>
    </location>
</feature>
<protein>
    <submittedName>
        <fullName evidence="8">Chromate transporter</fullName>
    </submittedName>
</protein>
<keyword evidence="4 7" id="KW-0812">Transmembrane</keyword>
<feature type="transmembrane region" description="Helical" evidence="7">
    <location>
        <begin position="294"/>
        <end position="320"/>
    </location>
</feature>
<evidence type="ECO:0000256" key="4">
    <source>
        <dbReference type="ARBA" id="ARBA00022692"/>
    </source>
</evidence>
<keyword evidence="6 7" id="KW-0472">Membrane</keyword>
<evidence type="ECO:0000256" key="3">
    <source>
        <dbReference type="ARBA" id="ARBA00022475"/>
    </source>
</evidence>
<keyword evidence="3" id="KW-1003">Cell membrane</keyword>
<dbReference type="PIRSF" id="PIRSF004810">
    <property type="entry name" value="ChrA"/>
    <property type="match status" value="1"/>
</dbReference>
<comment type="subcellular location">
    <subcellularLocation>
        <location evidence="1">Cell membrane</location>
        <topology evidence="1">Multi-pass membrane protein</topology>
    </subcellularLocation>
</comment>
<name>A0ABQ4PV50_9PROT</name>
<keyword evidence="9" id="KW-1185">Reference proteome</keyword>
<feature type="transmembrane region" description="Helical" evidence="7">
    <location>
        <begin position="404"/>
        <end position="423"/>
    </location>
</feature>
<dbReference type="Pfam" id="PF02417">
    <property type="entry name" value="Chromate_transp"/>
    <property type="match status" value="2"/>
</dbReference>
<feature type="transmembrane region" description="Helical" evidence="7">
    <location>
        <begin position="200"/>
        <end position="220"/>
    </location>
</feature>
<evidence type="ECO:0000256" key="6">
    <source>
        <dbReference type="ARBA" id="ARBA00023136"/>
    </source>
</evidence>
<comment type="caution">
    <text evidence="8">The sequence shown here is derived from an EMBL/GenBank/DDBJ whole genome shotgun (WGS) entry which is preliminary data.</text>
</comment>
<comment type="similarity">
    <text evidence="2">Belongs to the chromate ion transporter (CHR) (TC 2.A.51) family.</text>
</comment>
<dbReference type="EMBL" id="BPFZ01000003">
    <property type="protein sequence ID" value="GIU66588.1"/>
    <property type="molecule type" value="Genomic_DNA"/>
</dbReference>
<keyword evidence="5 7" id="KW-1133">Transmembrane helix</keyword>
<proteinExistence type="inferred from homology"/>
<feature type="transmembrane region" description="Helical" evidence="7">
    <location>
        <begin position="332"/>
        <end position="354"/>
    </location>
</feature>
<dbReference type="PANTHER" id="PTHR33567">
    <property type="entry name" value="CHROMATE ION TRANSPORTER (EUROFUNG)"/>
    <property type="match status" value="1"/>
</dbReference>
<reference evidence="8" key="1">
    <citation type="submission" date="2021-05" db="EMBL/GenBank/DDBJ databases">
        <authorList>
            <person name="Tanabe Y."/>
        </authorList>
    </citation>
    <scope>NUCLEOTIDE SEQUENCE</scope>
    <source>
        <strain evidence="8">BOTRYCO-1</strain>
    </source>
</reference>
<dbReference type="Proteomes" id="UP001161064">
    <property type="component" value="Unassembled WGS sequence"/>
</dbReference>
<dbReference type="InterPro" id="IPR014047">
    <property type="entry name" value="Chr_Tranpt_l_chain"/>
</dbReference>
<evidence type="ECO:0000313" key="8">
    <source>
        <dbReference type="EMBL" id="GIU66588.1"/>
    </source>
</evidence>
<evidence type="ECO:0000256" key="1">
    <source>
        <dbReference type="ARBA" id="ARBA00004651"/>
    </source>
</evidence>